<accession>A0A9P1GW61</accession>
<evidence type="ECO:0000256" key="2">
    <source>
        <dbReference type="SAM" id="MobiDB-lite"/>
    </source>
</evidence>
<dbReference type="OrthoDB" id="26681at2759"/>
<dbReference type="Proteomes" id="UP000838763">
    <property type="component" value="Unassembled WGS sequence"/>
</dbReference>
<comment type="caution">
    <text evidence="4">The sequence shown here is derived from an EMBL/GenBank/DDBJ whole genome shotgun (WGS) entry which is preliminary data.</text>
</comment>
<feature type="compositionally biased region" description="Polar residues" evidence="2">
    <location>
        <begin position="147"/>
        <end position="165"/>
    </location>
</feature>
<feature type="domain" description="Alfy-like armadillo-like repeat" evidence="3">
    <location>
        <begin position="153"/>
        <end position="272"/>
    </location>
</feature>
<protein>
    <recommendedName>
        <fullName evidence="3">Alfy-like armadillo-like repeat domain-containing protein</fullName>
    </recommendedName>
</protein>
<dbReference type="EMBL" id="CALLCH030000001">
    <property type="protein sequence ID" value="CAI4211078.1"/>
    <property type="molecule type" value="Genomic_DNA"/>
</dbReference>
<keyword evidence="1" id="KW-0853">WD repeat</keyword>
<dbReference type="AlphaFoldDB" id="A0A9P1GW61"/>
<reference evidence="4" key="1">
    <citation type="submission" date="2022-11" db="EMBL/GenBank/DDBJ databases">
        <authorList>
            <person name="Scott C."/>
            <person name="Bruce N."/>
        </authorList>
    </citation>
    <scope>NUCLEOTIDE SEQUENCE</scope>
</reference>
<dbReference type="PANTHER" id="PTHR46108:SF4">
    <property type="entry name" value="BLUE CHEESE"/>
    <property type="match status" value="1"/>
</dbReference>
<evidence type="ECO:0000313" key="4">
    <source>
        <dbReference type="EMBL" id="CAI4211078.1"/>
    </source>
</evidence>
<dbReference type="InterPro" id="IPR056252">
    <property type="entry name" value="Alfy-like_Arm-like"/>
</dbReference>
<proteinExistence type="predicted"/>
<dbReference type="PANTHER" id="PTHR46108">
    <property type="entry name" value="BLUE CHEESE"/>
    <property type="match status" value="1"/>
</dbReference>
<feature type="region of interest" description="Disordered" evidence="2">
    <location>
        <begin position="142"/>
        <end position="165"/>
    </location>
</feature>
<evidence type="ECO:0000313" key="5">
    <source>
        <dbReference type="Proteomes" id="UP000838763"/>
    </source>
</evidence>
<gene>
    <name evidence="4" type="ORF">PPNO1_LOCUS875</name>
</gene>
<organism evidence="4 5">
    <name type="scientific">Parascedosporium putredinis</name>
    <dbReference type="NCBI Taxonomy" id="1442378"/>
    <lineage>
        <taxon>Eukaryota</taxon>
        <taxon>Fungi</taxon>
        <taxon>Dikarya</taxon>
        <taxon>Ascomycota</taxon>
        <taxon>Pezizomycotina</taxon>
        <taxon>Sordariomycetes</taxon>
        <taxon>Hypocreomycetidae</taxon>
        <taxon>Microascales</taxon>
        <taxon>Microascaceae</taxon>
        <taxon>Parascedosporium</taxon>
    </lineage>
</organism>
<evidence type="ECO:0000259" key="3">
    <source>
        <dbReference type="Pfam" id="PF23295"/>
    </source>
</evidence>
<dbReference type="InterPro" id="IPR051944">
    <property type="entry name" value="BEACH_domain_protein"/>
</dbReference>
<sequence>MSLSTARHRSSTSASIPAANSKARQILSGLLDNLLETIGERSTDGYPDATAIIQCLTPIVRHIGAVAPPSSVQDDFRQLHGFNALIGVLRAYSGYYDPIKRTEKDTVLLFDLLDITLRCLDLSLRDHAGSRRYFKYRVEDGEDSAQDSEGSSQDKAATAKSSQDLASVPSQVREILGPTTMLHNPEVLRVLVSFWLWMPRPPGQAPHPCSLIFLETLSATVSASIFNLSAVHSTQVPSQLLRATFGKTPGLSTSERHVLLKLYKMFMYFGVNQLEDAQFLLSSDSPETSDFSSFASTNIRLSPVQAFIGTPRDLSTQLGSGFQTYEASAALGLRNELFHPGKDDTSDIIKAIREKASSLLSESKILLSILPTGALYDDCLSKESQLFRALPRAAASSLVHLMRRHGSTIVVNAAAVSLTDALLGPQGVAILSGQPVIAVPSYLDDNLWQLSGFTPLALKLLQRASTPEEAVRSVEIILQCIQNNWRNSEAMERDGGYSVMGMLLRVKLGHSSPGGDNGVARLRMTDDERESLTFRLLSLVLGFVGYNHEHPIESFIINPLAYRILLIDFDTWRKSAPLTQKLYYQQFVTFAVMSKYHEFNSRRLMRMRIIKRLLDAMKAETIAEAVLPSFLEAFEHLVKCNFNSEVHRALALFLTYSFHSPSTSLSRTPKPLSAISRASTPGLGIIRRSTPEVAEASAKGLTVTNKWLLYLLSEDDAEIVVHGCKVLARLLVSHGPGYTSKFAAKTGGFIIMGDRLKRWWDIPTLWPICFSILFGYDVAEIDFDRNFNFFNLIEILESPRLHIRISCP</sequence>
<keyword evidence="5" id="KW-1185">Reference proteome</keyword>
<evidence type="ECO:0000256" key="1">
    <source>
        <dbReference type="ARBA" id="ARBA00022574"/>
    </source>
</evidence>
<feature type="domain" description="Alfy-like armadillo-like repeat" evidence="3">
    <location>
        <begin position="23"/>
        <end position="141"/>
    </location>
</feature>
<name>A0A9P1GW61_9PEZI</name>
<dbReference type="Pfam" id="PF23295">
    <property type="entry name" value="Arm_4"/>
    <property type="match status" value="2"/>
</dbReference>